<reference evidence="2 3" key="1">
    <citation type="submission" date="2018-04" db="EMBL/GenBank/DDBJ databases">
        <authorList>
            <person name="Vogel A."/>
        </authorList>
    </citation>
    <scope>NUCLEOTIDE SEQUENCE [LARGE SCALE GENOMIC DNA]</scope>
</reference>
<name>A0A484L8J0_9ASTE</name>
<dbReference type="AlphaFoldDB" id="A0A484L8J0"/>
<feature type="region of interest" description="Disordered" evidence="1">
    <location>
        <begin position="174"/>
        <end position="201"/>
    </location>
</feature>
<dbReference type="GO" id="GO:0005886">
    <property type="term" value="C:plasma membrane"/>
    <property type="evidence" value="ECO:0007669"/>
    <property type="project" value="InterPro"/>
</dbReference>
<evidence type="ECO:0000313" key="3">
    <source>
        <dbReference type="Proteomes" id="UP000595140"/>
    </source>
</evidence>
<dbReference type="Proteomes" id="UP000595140">
    <property type="component" value="Unassembled WGS sequence"/>
</dbReference>
<evidence type="ECO:0008006" key="4">
    <source>
        <dbReference type="Google" id="ProtNLM"/>
    </source>
</evidence>
<protein>
    <recommendedName>
        <fullName evidence="4">Membrane-associated kinase regulator 2</fullName>
    </recommendedName>
</protein>
<dbReference type="OrthoDB" id="689803at2759"/>
<organism evidence="2 3">
    <name type="scientific">Cuscuta campestris</name>
    <dbReference type="NCBI Taxonomy" id="132261"/>
    <lineage>
        <taxon>Eukaryota</taxon>
        <taxon>Viridiplantae</taxon>
        <taxon>Streptophyta</taxon>
        <taxon>Embryophyta</taxon>
        <taxon>Tracheophyta</taxon>
        <taxon>Spermatophyta</taxon>
        <taxon>Magnoliopsida</taxon>
        <taxon>eudicotyledons</taxon>
        <taxon>Gunneridae</taxon>
        <taxon>Pentapetalae</taxon>
        <taxon>asterids</taxon>
        <taxon>lamiids</taxon>
        <taxon>Solanales</taxon>
        <taxon>Convolvulaceae</taxon>
        <taxon>Cuscuteae</taxon>
        <taxon>Cuscuta</taxon>
        <taxon>Cuscuta subgen. Grammica</taxon>
        <taxon>Cuscuta sect. Cleistogrammica</taxon>
    </lineage>
</organism>
<feature type="compositionally biased region" description="Basic and acidic residues" evidence="1">
    <location>
        <begin position="329"/>
        <end position="344"/>
    </location>
</feature>
<keyword evidence="3" id="KW-1185">Reference proteome</keyword>
<feature type="region of interest" description="Disordered" evidence="1">
    <location>
        <begin position="244"/>
        <end position="295"/>
    </location>
</feature>
<feature type="region of interest" description="Disordered" evidence="1">
    <location>
        <begin position="30"/>
        <end position="61"/>
    </location>
</feature>
<gene>
    <name evidence="2" type="ORF">CCAM_LOCUS14463</name>
</gene>
<sequence length="344" mass="37936">MLYTPSFLPMEAFNLLKFWRGSGHYHNAGADVVSDDTDNSTKCTDDGNNPASESDDDDSENESFFDLVLDGADYICREEKEKSQAVKATRKGETGFDFPASPRDVFPKRNSSPVESNVKAARSPISRLRSAPKFRVFFLGFKKTKSASDVSSPRSEQSKRFSVSCRVADSGTVVSSPPCRESSLRRRLEMEKSGDLSVDEPAKRFTRNPERKYSYLKLIKPLYGKSSKHSETSNLIPDKISATSALSPAREATASSRRLSGSRPAGFTAVRRHLVKSRSAAEAPAPARRRDDSLLEQNDGIQSAILHCKASYNSITPGNGGSIFSRSAGECRRQKSTDLQRRSI</sequence>
<proteinExistence type="predicted"/>
<feature type="region of interest" description="Disordered" evidence="1">
    <location>
        <begin position="82"/>
        <end position="118"/>
    </location>
</feature>
<evidence type="ECO:0000313" key="2">
    <source>
        <dbReference type="EMBL" id="VFQ72687.1"/>
    </source>
</evidence>
<dbReference type="PANTHER" id="PTHR33929:SF10">
    <property type="entry name" value="MEMBRANE-ASSOCIATED KINASE REGULATOR 2-RELATED"/>
    <property type="match status" value="1"/>
</dbReference>
<dbReference type="PANTHER" id="PTHR33929">
    <property type="entry name" value="MEMBRANE-ASSOCIATED KINASE REGULATOR 2-RELATED"/>
    <property type="match status" value="1"/>
</dbReference>
<dbReference type="InterPro" id="IPR039619">
    <property type="entry name" value="MAKR2/5"/>
</dbReference>
<dbReference type="EMBL" id="OOIL02001116">
    <property type="protein sequence ID" value="VFQ72687.1"/>
    <property type="molecule type" value="Genomic_DNA"/>
</dbReference>
<feature type="compositionally biased region" description="Basic and acidic residues" evidence="1">
    <location>
        <begin position="182"/>
        <end position="201"/>
    </location>
</feature>
<feature type="compositionally biased region" description="Basic and acidic residues" evidence="1">
    <location>
        <begin position="82"/>
        <end position="94"/>
    </location>
</feature>
<feature type="compositionally biased region" description="Polar residues" evidence="1">
    <location>
        <begin position="40"/>
        <end position="51"/>
    </location>
</feature>
<feature type="region of interest" description="Disordered" evidence="1">
    <location>
        <begin position="322"/>
        <end position="344"/>
    </location>
</feature>
<accession>A0A484L8J0</accession>
<feature type="compositionally biased region" description="Low complexity" evidence="1">
    <location>
        <begin position="277"/>
        <end position="286"/>
    </location>
</feature>
<evidence type="ECO:0000256" key="1">
    <source>
        <dbReference type="SAM" id="MobiDB-lite"/>
    </source>
</evidence>